<keyword evidence="4 5" id="KW-0067">ATP-binding</keyword>
<keyword evidence="3 8" id="KW-0418">Kinase</keyword>
<evidence type="ECO:0000256" key="1">
    <source>
        <dbReference type="ARBA" id="ARBA00022679"/>
    </source>
</evidence>
<name>A0A7W9YJT9_9ACTN</name>
<dbReference type="InterPro" id="IPR008271">
    <property type="entry name" value="Ser/Thr_kinase_AS"/>
</dbReference>
<dbReference type="PROSITE" id="PS00107">
    <property type="entry name" value="PROTEIN_KINASE_ATP"/>
    <property type="match status" value="1"/>
</dbReference>
<feature type="binding site" evidence="5">
    <location>
        <position position="81"/>
    </location>
    <ligand>
        <name>ATP</name>
        <dbReference type="ChEBI" id="CHEBI:30616"/>
    </ligand>
</feature>
<keyword evidence="1" id="KW-0808">Transferase</keyword>
<dbReference type="PANTHER" id="PTHR43289">
    <property type="entry name" value="MITOGEN-ACTIVATED PROTEIN KINASE KINASE KINASE 20-RELATED"/>
    <property type="match status" value="1"/>
</dbReference>
<evidence type="ECO:0000256" key="2">
    <source>
        <dbReference type="ARBA" id="ARBA00022741"/>
    </source>
</evidence>
<dbReference type="PROSITE" id="PS50011">
    <property type="entry name" value="PROTEIN_KINASE_DOM"/>
    <property type="match status" value="1"/>
</dbReference>
<protein>
    <submittedName>
        <fullName evidence="8">Serine/threonine protein kinase</fullName>
    </submittedName>
</protein>
<evidence type="ECO:0000256" key="5">
    <source>
        <dbReference type="PROSITE-ProRule" id="PRU10141"/>
    </source>
</evidence>
<dbReference type="CDD" id="cd14014">
    <property type="entry name" value="STKc_PknB_like"/>
    <property type="match status" value="1"/>
</dbReference>
<dbReference type="SUPFAM" id="SSF56112">
    <property type="entry name" value="Protein kinase-like (PK-like)"/>
    <property type="match status" value="1"/>
</dbReference>
<sequence length="376" mass="40972">MPALCVPFGLVIAFCIAFCAPCSLYAGGAVKARGARRLGRLLPDDPSEVGGYRLVGRVGSGGMGTVYAGTAAGVRGYLAVKVVHPRHAADPRFREQFAHEARLLARVNSPCVARFISADVEADHPWLATEYVPGPTVRHHVERYGPLRPGMVRALAVGVADALRAIHAAGIVHRDLKPSNVVMAPSGPKVLDFGIARPSTAADATRWVRIRRMRRALRALRLPSPATLPGPEAGSGVPRDRVGTPGWISPEQYRRRQVTDRSDVFLWGALVAFAAAAHDPFGHGHPRELARRVLHEDPDLDRLPPGLDELVPRAMAKDPGDRPDAAELLRLLLASEGAANGRSDVTPTVRRVLREQWTDVAVRFPQPPRERWWPLR</sequence>
<keyword evidence="8" id="KW-0723">Serine/threonine-protein kinase</keyword>
<proteinExistence type="predicted"/>
<dbReference type="PANTHER" id="PTHR43289:SF34">
    <property type="entry name" value="SERINE_THREONINE-PROTEIN KINASE YBDM-RELATED"/>
    <property type="match status" value="1"/>
</dbReference>
<dbReference type="GO" id="GO:0005524">
    <property type="term" value="F:ATP binding"/>
    <property type="evidence" value="ECO:0007669"/>
    <property type="project" value="UniProtKB-UniRule"/>
</dbReference>
<dbReference type="Pfam" id="PF00069">
    <property type="entry name" value="Pkinase"/>
    <property type="match status" value="1"/>
</dbReference>
<dbReference type="InterPro" id="IPR011009">
    <property type="entry name" value="Kinase-like_dom_sf"/>
</dbReference>
<keyword evidence="2 5" id="KW-0547">Nucleotide-binding</keyword>
<evidence type="ECO:0000256" key="3">
    <source>
        <dbReference type="ARBA" id="ARBA00022777"/>
    </source>
</evidence>
<evidence type="ECO:0000256" key="6">
    <source>
        <dbReference type="SAM" id="MobiDB-lite"/>
    </source>
</evidence>
<feature type="domain" description="Protein kinase" evidence="7">
    <location>
        <begin position="52"/>
        <end position="334"/>
    </location>
</feature>
<dbReference type="InterPro" id="IPR017441">
    <property type="entry name" value="Protein_kinase_ATP_BS"/>
</dbReference>
<comment type="caution">
    <text evidence="8">The sequence shown here is derived from an EMBL/GenBank/DDBJ whole genome shotgun (WGS) entry which is preliminary data.</text>
</comment>
<accession>A0A7W9YJT9</accession>
<dbReference type="Gene3D" id="1.10.510.10">
    <property type="entry name" value="Transferase(Phosphotransferase) domain 1"/>
    <property type="match status" value="1"/>
</dbReference>
<evidence type="ECO:0000256" key="4">
    <source>
        <dbReference type="ARBA" id="ARBA00022840"/>
    </source>
</evidence>
<dbReference type="GO" id="GO:0004674">
    <property type="term" value="F:protein serine/threonine kinase activity"/>
    <property type="evidence" value="ECO:0007669"/>
    <property type="project" value="UniProtKB-KW"/>
</dbReference>
<reference evidence="8 9" key="1">
    <citation type="submission" date="2020-08" db="EMBL/GenBank/DDBJ databases">
        <title>Sequencing the genomes of 1000 actinobacteria strains.</title>
        <authorList>
            <person name="Klenk H.-P."/>
        </authorList>
    </citation>
    <scope>NUCLEOTIDE SEQUENCE [LARGE SCALE GENOMIC DNA]</scope>
    <source>
        <strain evidence="8 9">DSM 46659</strain>
    </source>
</reference>
<evidence type="ECO:0000259" key="7">
    <source>
        <dbReference type="PROSITE" id="PS50011"/>
    </source>
</evidence>
<evidence type="ECO:0000313" key="9">
    <source>
        <dbReference type="Proteomes" id="UP000546642"/>
    </source>
</evidence>
<dbReference type="SMART" id="SM00220">
    <property type="entry name" value="S_TKc"/>
    <property type="match status" value="1"/>
</dbReference>
<dbReference type="InterPro" id="IPR000719">
    <property type="entry name" value="Prot_kinase_dom"/>
</dbReference>
<feature type="region of interest" description="Disordered" evidence="6">
    <location>
        <begin position="224"/>
        <end position="248"/>
    </location>
</feature>
<dbReference type="PROSITE" id="PS00108">
    <property type="entry name" value="PROTEIN_KINASE_ST"/>
    <property type="match status" value="1"/>
</dbReference>
<dbReference type="Gene3D" id="3.30.200.20">
    <property type="entry name" value="Phosphorylase Kinase, domain 1"/>
    <property type="match status" value="1"/>
</dbReference>
<organism evidence="8 9">
    <name type="scientific">Nocardiopsis mwathae</name>
    <dbReference type="NCBI Taxonomy" id="1472723"/>
    <lineage>
        <taxon>Bacteria</taxon>
        <taxon>Bacillati</taxon>
        <taxon>Actinomycetota</taxon>
        <taxon>Actinomycetes</taxon>
        <taxon>Streptosporangiales</taxon>
        <taxon>Nocardiopsidaceae</taxon>
        <taxon>Nocardiopsis</taxon>
    </lineage>
</organism>
<keyword evidence="9" id="KW-1185">Reference proteome</keyword>
<gene>
    <name evidence="8" type="ORF">HNR23_003422</name>
</gene>
<dbReference type="EMBL" id="JACHDS010000001">
    <property type="protein sequence ID" value="MBB6173362.1"/>
    <property type="molecule type" value="Genomic_DNA"/>
</dbReference>
<dbReference type="Proteomes" id="UP000546642">
    <property type="component" value="Unassembled WGS sequence"/>
</dbReference>
<dbReference type="AlphaFoldDB" id="A0A7W9YJT9"/>
<evidence type="ECO:0000313" key="8">
    <source>
        <dbReference type="EMBL" id="MBB6173362.1"/>
    </source>
</evidence>